<protein>
    <recommendedName>
        <fullName evidence="4">Endolytic peptidoglycan transglycosylase RlpA</fullName>
        <ecNumber evidence="4">4.2.2.-</ecNumber>
    </recommendedName>
</protein>
<dbReference type="Pfam" id="PF03330">
    <property type="entry name" value="DPBB_1"/>
    <property type="match status" value="1"/>
</dbReference>
<dbReference type="Pfam" id="PF05036">
    <property type="entry name" value="SPOR"/>
    <property type="match status" value="1"/>
</dbReference>
<evidence type="ECO:0000313" key="9">
    <source>
        <dbReference type="Proteomes" id="UP000198290"/>
    </source>
</evidence>
<dbReference type="GO" id="GO:0008932">
    <property type="term" value="F:lytic endotransglycosylase activity"/>
    <property type="evidence" value="ECO:0007669"/>
    <property type="project" value="UniProtKB-UniRule"/>
</dbReference>
<dbReference type="AlphaFoldDB" id="A0A3G9GJL7"/>
<evidence type="ECO:0000259" key="7">
    <source>
        <dbReference type="PROSITE" id="PS51724"/>
    </source>
</evidence>
<dbReference type="STRING" id="332411.VI06_09420"/>
<dbReference type="PANTHER" id="PTHR34183">
    <property type="entry name" value="ENDOLYTIC PEPTIDOGLYCAN TRANSGLYCOSYLASE RLPA"/>
    <property type="match status" value="1"/>
</dbReference>
<evidence type="ECO:0000256" key="6">
    <source>
        <dbReference type="SAM" id="MobiDB-lite"/>
    </source>
</evidence>
<sequence length="270" mass="29261">MACSTVKTASATSQSAKPTNKPTVANNKGGAYFQKDGPADHIPVNLNLVPDAVPQTEPLIKSANQPYTAMGMSFRPDTSEKPFRATGLASWYGKQFHGRKTTSGEKYDMFAMTAAHPTLPIPSYVRVTNAANGKSVIVRINDRGPFHKNRAMDLSYAAAYKLGFIKQGSAKVNIERVWPVAGGEAVASNSPEIRQEDNPRYLQLGSFNKLANAEALLKKMLDEMDDHYDAKLGIVNQQGNYKVRLGPFPTDAAARSAAESLKVSSVVLNN</sequence>
<dbReference type="FunFam" id="2.40.40.10:FF:000003">
    <property type="entry name" value="Endolytic peptidoglycan transglycosylase RlpA"/>
    <property type="match status" value="1"/>
</dbReference>
<keyword evidence="9" id="KW-1185">Reference proteome</keyword>
<proteinExistence type="inferred from homology"/>
<dbReference type="Gene3D" id="3.30.70.1070">
    <property type="entry name" value="Sporulation related repeat"/>
    <property type="match status" value="1"/>
</dbReference>
<evidence type="ECO:0000256" key="5">
    <source>
        <dbReference type="RuleBase" id="RU003495"/>
    </source>
</evidence>
<reference evidence="9" key="1">
    <citation type="journal article" date="2017" name="Biotechnol. Biofuels">
        <title>Evaluation of environmental bacterial communities as a factor affecting the growth of duckweed Lemna minor.</title>
        <authorList>
            <person name="Ishizawa H."/>
            <person name="Kuroda M."/>
            <person name="Morikawa M."/>
            <person name="Ike M."/>
        </authorList>
    </citation>
    <scope>NUCLEOTIDE SEQUENCE [LARGE SCALE GENOMIC DNA]</scope>
    <source>
        <strain evidence="9">H3</strain>
    </source>
</reference>
<organism evidence="8 9">
    <name type="scientific">Aquitalea magnusonii</name>
    <dbReference type="NCBI Taxonomy" id="332411"/>
    <lineage>
        <taxon>Bacteria</taxon>
        <taxon>Pseudomonadati</taxon>
        <taxon>Pseudomonadota</taxon>
        <taxon>Betaproteobacteria</taxon>
        <taxon>Neisseriales</taxon>
        <taxon>Chromobacteriaceae</taxon>
        <taxon>Aquitalea</taxon>
    </lineage>
</organism>
<dbReference type="Gene3D" id="2.40.40.10">
    <property type="entry name" value="RlpA-like domain"/>
    <property type="match status" value="1"/>
</dbReference>
<dbReference type="SUPFAM" id="SSF110997">
    <property type="entry name" value="Sporulation related repeat"/>
    <property type="match status" value="1"/>
</dbReference>
<dbReference type="InterPro" id="IPR036680">
    <property type="entry name" value="SPOR-like_sf"/>
</dbReference>
<dbReference type="HAMAP" id="MF_02071">
    <property type="entry name" value="RlpA"/>
    <property type="match status" value="1"/>
</dbReference>
<dbReference type="PROSITE" id="PS51724">
    <property type="entry name" value="SPOR"/>
    <property type="match status" value="1"/>
</dbReference>
<keyword evidence="1" id="KW-0732">Signal</keyword>
<dbReference type="EC" id="4.2.2.-" evidence="4"/>
<dbReference type="GO" id="GO:0000270">
    <property type="term" value="P:peptidoglycan metabolic process"/>
    <property type="evidence" value="ECO:0007669"/>
    <property type="project" value="UniProtKB-UniRule"/>
</dbReference>
<evidence type="ECO:0000256" key="3">
    <source>
        <dbReference type="ARBA" id="ARBA00023316"/>
    </source>
</evidence>
<feature type="domain" description="SPOR" evidence="7">
    <location>
        <begin position="194"/>
        <end position="270"/>
    </location>
</feature>
<dbReference type="InterPro" id="IPR012997">
    <property type="entry name" value="RplA"/>
</dbReference>
<evidence type="ECO:0000256" key="2">
    <source>
        <dbReference type="ARBA" id="ARBA00023239"/>
    </source>
</evidence>
<accession>A0A3G9GJL7</accession>
<evidence type="ECO:0000313" key="8">
    <source>
        <dbReference type="EMBL" id="BBF87735.1"/>
    </source>
</evidence>
<feature type="compositionally biased region" description="Polar residues" evidence="6">
    <location>
        <begin position="1"/>
        <end position="26"/>
    </location>
</feature>
<dbReference type="InterPro" id="IPR007730">
    <property type="entry name" value="SPOR-like_dom"/>
</dbReference>
<feature type="region of interest" description="Disordered" evidence="6">
    <location>
        <begin position="1"/>
        <end position="30"/>
    </location>
</feature>
<dbReference type="SUPFAM" id="SSF50685">
    <property type="entry name" value="Barwin-like endoglucanases"/>
    <property type="match status" value="1"/>
</dbReference>
<dbReference type="NCBIfam" id="TIGR00413">
    <property type="entry name" value="rlpA"/>
    <property type="match status" value="1"/>
</dbReference>
<evidence type="ECO:0000256" key="4">
    <source>
        <dbReference type="HAMAP-Rule" id="MF_02071"/>
    </source>
</evidence>
<reference evidence="8 9" key="2">
    <citation type="journal article" date="2017" name="Genome Announc.">
        <title>Draft genome sequence of Aquitalea magnusonii strain H3, a plant growth-promoting bacterium of duckweed Lemna minor.</title>
        <authorList>
            <person name="Ishizawa H."/>
            <person name="Kuroda M."/>
            <person name="Ike M."/>
        </authorList>
    </citation>
    <scope>NUCLEOTIDE SEQUENCE [LARGE SCALE GENOMIC DNA]</scope>
    <source>
        <strain evidence="8 9">H3</strain>
    </source>
</reference>
<reference evidence="9" key="3">
    <citation type="journal article" date="2017" name="Plant Physiol. Biochem.">
        <title>Differential oxidative and antioxidative response of duckweed Lemna minor toward plant growth promoting/inhibiting bacteria.</title>
        <authorList>
            <person name="Ishizawa H."/>
            <person name="Kuroda M."/>
            <person name="Morikawa M."/>
            <person name="Ike M."/>
        </authorList>
    </citation>
    <scope>NUCLEOTIDE SEQUENCE [LARGE SCALE GENOMIC DNA]</scope>
    <source>
        <strain evidence="9">H3</strain>
    </source>
</reference>
<evidence type="ECO:0000256" key="1">
    <source>
        <dbReference type="ARBA" id="ARBA00022729"/>
    </source>
</evidence>
<dbReference type="GO" id="GO:0042834">
    <property type="term" value="F:peptidoglycan binding"/>
    <property type="evidence" value="ECO:0007669"/>
    <property type="project" value="InterPro"/>
</dbReference>
<dbReference type="PANTHER" id="PTHR34183:SF1">
    <property type="entry name" value="ENDOLYTIC PEPTIDOGLYCAN TRANSGLYCOSYLASE RLPA"/>
    <property type="match status" value="1"/>
</dbReference>
<keyword evidence="8" id="KW-0449">Lipoprotein</keyword>
<comment type="similarity">
    <text evidence="4 5">Belongs to the RlpA family.</text>
</comment>
<dbReference type="InterPro" id="IPR009009">
    <property type="entry name" value="RlpA-like_DPBB"/>
</dbReference>
<dbReference type="Proteomes" id="UP000198290">
    <property type="component" value="Chromosome"/>
</dbReference>
<dbReference type="KEGG" id="amah:DLM_4161"/>
<dbReference type="EMBL" id="AP018823">
    <property type="protein sequence ID" value="BBF87735.1"/>
    <property type="molecule type" value="Genomic_DNA"/>
</dbReference>
<dbReference type="InterPro" id="IPR036908">
    <property type="entry name" value="RlpA-like_sf"/>
</dbReference>
<name>A0A3G9GJL7_9NEIS</name>
<dbReference type="GO" id="GO:0071555">
    <property type="term" value="P:cell wall organization"/>
    <property type="evidence" value="ECO:0007669"/>
    <property type="project" value="UniProtKB-KW"/>
</dbReference>
<dbReference type="InterPro" id="IPR034718">
    <property type="entry name" value="RlpA"/>
</dbReference>
<dbReference type="CDD" id="cd22268">
    <property type="entry name" value="DPBB_RlpA-like"/>
    <property type="match status" value="1"/>
</dbReference>
<keyword evidence="2 4" id="KW-0456">Lyase</keyword>
<gene>
    <name evidence="4" type="primary">rlpA</name>
    <name evidence="8" type="ORF">DLM_4161</name>
</gene>
<keyword evidence="3 4" id="KW-0961">Cell wall biogenesis/degradation</keyword>
<comment type="function">
    <text evidence="4">Lytic transglycosylase with a strong preference for naked glycan strands that lack stem peptides.</text>
</comment>